<dbReference type="AlphaFoldDB" id="A0A284VJ20"/>
<dbReference type="GO" id="GO:0006777">
    <property type="term" value="P:Mo-molybdopterin cofactor biosynthetic process"/>
    <property type="evidence" value="ECO:0007669"/>
    <property type="project" value="InterPro"/>
</dbReference>
<dbReference type="GO" id="GO:0005525">
    <property type="term" value="F:GTP binding"/>
    <property type="evidence" value="ECO:0007669"/>
    <property type="project" value="InterPro"/>
</dbReference>
<dbReference type="STRING" id="1392998.ANME2D_01900"/>
<dbReference type="InterPro" id="IPR036563">
    <property type="entry name" value="MoaE_sf"/>
</dbReference>
<dbReference type="EMBL" id="FZMP01000015">
    <property type="protein sequence ID" value="SNQ59272.1"/>
    <property type="molecule type" value="Genomic_DNA"/>
</dbReference>
<dbReference type="SUPFAM" id="SSF54690">
    <property type="entry name" value="Molybdopterin synthase subunit MoaE"/>
    <property type="match status" value="1"/>
</dbReference>
<organism evidence="2 3">
    <name type="scientific">Candidatus Methanoperedens nitratireducens</name>
    <dbReference type="NCBI Taxonomy" id="1392998"/>
    <lineage>
        <taxon>Archaea</taxon>
        <taxon>Methanobacteriati</taxon>
        <taxon>Methanobacteriota</taxon>
        <taxon>Stenosarchaea group</taxon>
        <taxon>Methanomicrobia</taxon>
        <taxon>Methanosarcinales</taxon>
        <taxon>ANME-2 cluster</taxon>
        <taxon>Candidatus Methanoperedentaceae</taxon>
        <taxon>Candidatus Methanoperedens</taxon>
    </lineage>
</organism>
<dbReference type="Gene3D" id="3.40.50.300">
    <property type="entry name" value="P-loop containing nucleotide triphosphate hydrolases"/>
    <property type="match status" value="1"/>
</dbReference>
<proteinExistence type="predicted"/>
<dbReference type="Pfam" id="PF03205">
    <property type="entry name" value="MobB"/>
    <property type="match status" value="1"/>
</dbReference>
<evidence type="ECO:0000259" key="1">
    <source>
        <dbReference type="Pfam" id="PF03205"/>
    </source>
</evidence>
<dbReference type="SUPFAM" id="SSF52540">
    <property type="entry name" value="P-loop containing nucleoside triphosphate hydrolases"/>
    <property type="match status" value="1"/>
</dbReference>
<protein>
    <submittedName>
        <fullName evidence="2">Molybdopterin-guanine dinucleotide biosynthesis protein MobB</fullName>
    </submittedName>
</protein>
<dbReference type="NCBIfam" id="TIGR00176">
    <property type="entry name" value="mobB"/>
    <property type="match status" value="1"/>
</dbReference>
<dbReference type="Proteomes" id="UP000218615">
    <property type="component" value="Unassembled WGS sequence"/>
</dbReference>
<dbReference type="InterPro" id="IPR004435">
    <property type="entry name" value="MobB_dom"/>
</dbReference>
<keyword evidence="3" id="KW-1185">Reference proteome</keyword>
<evidence type="ECO:0000313" key="3">
    <source>
        <dbReference type="Proteomes" id="UP000218615"/>
    </source>
</evidence>
<feature type="domain" description="Molybdopterin-guanine dinucleotide biosynthesis protein B (MobB)" evidence="1">
    <location>
        <begin position="3"/>
        <end position="107"/>
    </location>
</feature>
<dbReference type="InterPro" id="IPR027417">
    <property type="entry name" value="P-loop_NTPase"/>
</dbReference>
<dbReference type="InterPro" id="IPR003448">
    <property type="entry name" value="Mopterin_biosynth_MoaE"/>
</dbReference>
<sequence length="275" mass="30688">MKIISVVGYKKSGKTALVEKIVKALKKHGSAGTVKHLHEHRINMPGTDTWKHMQAGADVVIGVTPDELVKFSHDNHLTTALDELADAGMDFGVVEGFKESPLPKIALGDVTAPNIIMRLDKYENADIDEIIKIVLEQPEYHTLGSLIKGIRKSKDIGKAGAIGTFTGIVRAVSGTTRTEFLEFEEYAGVAKQKMDRICSELKQKEGIIDVLMHHRTGIIRQGEDIVYIVVAAAHREQLFPVLREAIERLKAEVPIWKKEHTLEGEWWVNDTIERN</sequence>
<dbReference type="Pfam" id="PF02391">
    <property type="entry name" value="MoaE"/>
    <property type="match status" value="1"/>
</dbReference>
<dbReference type="PANTHER" id="PTHR23404">
    <property type="entry name" value="MOLYBDOPTERIN SYNTHASE RELATED"/>
    <property type="match status" value="1"/>
</dbReference>
<dbReference type="OrthoDB" id="45235at2157"/>
<dbReference type="Gene3D" id="3.90.1170.40">
    <property type="entry name" value="Molybdopterin biosynthesis MoaE subunit"/>
    <property type="match status" value="1"/>
</dbReference>
<dbReference type="RefSeq" id="WP_096203670.1">
    <property type="nucleotide sequence ID" value="NZ_FZMP01000015.1"/>
</dbReference>
<evidence type="ECO:0000313" key="2">
    <source>
        <dbReference type="EMBL" id="SNQ59272.1"/>
    </source>
</evidence>
<accession>A0A284VJ20</accession>
<name>A0A284VJ20_9EURY</name>
<dbReference type="CDD" id="cd00756">
    <property type="entry name" value="MoaE"/>
    <property type="match status" value="1"/>
</dbReference>
<dbReference type="NCBIfam" id="NF011061">
    <property type="entry name" value="PRK14493.1"/>
    <property type="match status" value="1"/>
</dbReference>
<gene>
    <name evidence="2" type="ORF">MNV_1110016</name>
</gene>
<reference evidence="3" key="1">
    <citation type="submission" date="2017-06" db="EMBL/GenBank/DDBJ databases">
        <authorList>
            <person name="Cremers G."/>
        </authorList>
    </citation>
    <scope>NUCLEOTIDE SEQUENCE [LARGE SCALE GENOMIC DNA]</scope>
</reference>